<dbReference type="GO" id="GO:0004030">
    <property type="term" value="F:aldehyde dehydrogenase [NAD(P)+] activity"/>
    <property type="evidence" value="ECO:0007669"/>
    <property type="project" value="InterPro"/>
</dbReference>
<dbReference type="PANTHER" id="PTHR43217:SF1">
    <property type="entry name" value="SUCCINATE SEMIALDEHYDE DEHYDROGENASE [NAD(P)+] SAD"/>
    <property type="match status" value="1"/>
</dbReference>
<proteinExistence type="inferred from homology"/>
<dbReference type="GO" id="GO:0004777">
    <property type="term" value="F:succinate-semialdehyde dehydrogenase (NAD+) activity"/>
    <property type="evidence" value="ECO:0007669"/>
    <property type="project" value="TreeGrafter"/>
</dbReference>
<feature type="domain" description="Aldehyde dehydrogenase" evidence="4">
    <location>
        <begin position="2"/>
        <end position="450"/>
    </location>
</feature>
<dbReference type="OrthoDB" id="6342at2157"/>
<name>A0A1H8PK30_9EURY</name>
<dbReference type="AlphaFoldDB" id="A0A1H8PK30"/>
<dbReference type="Gene3D" id="3.40.605.10">
    <property type="entry name" value="Aldehyde Dehydrogenase, Chain A, domain 1"/>
    <property type="match status" value="1"/>
</dbReference>
<dbReference type="InterPro" id="IPR016163">
    <property type="entry name" value="Ald_DH_C"/>
</dbReference>
<dbReference type="Pfam" id="PF00171">
    <property type="entry name" value="Aldedh"/>
    <property type="match status" value="1"/>
</dbReference>
<dbReference type="Proteomes" id="UP000198775">
    <property type="component" value="Unassembled WGS sequence"/>
</dbReference>
<dbReference type="InterPro" id="IPR016162">
    <property type="entry name" value="Ald_DH_N"/>
</dbReference>
<gene>
    <name evidence="5" type="ORF">SAMN05216388_101274</name>
</gene>
<dbReference type="SUPFAM" id="SSF53720">
    <property type="entry name" value="ALDH-like"/>
    <property type="match status" value="1"/>
</dbReference>
<evidence type="ECO:0000259" key="4">
    <source>
        <dbReference type="Pfam" id="PF00171"/>
    </source>
</evidence>
<organism evidence="5 6">
    <name type="scientific">Halorientalis persicus</name>
    <dbReference type="NCBI Taxonomy" id="1367881"/>
    <lineage>
        <taxon>Archaea</taxon>
        <taxon>Methanobacteriati</taxon>
        <taxon>Methanobacteriota</taxon>
        <taxon>Stenosarchaea group</taxon>
        <taxon>Halobacteria</taxon>
        <taxon>Halobacteriales</taxon>
        <taxon>Haloarculaceae</taxon>
        <taxon>Halorientalis</taxon>
    </lineage>
</organism>
<dbReference type="InterPro" id="IPR016161">
    <property type="entry name" value="Ald_DH/histidinol_DH"/>
</dbReference>
<keyword evidence="2" id="KW-0521">NADP</keyword>
<keyword evidence="3" id="KW-0560">Oxidoreductase</keyword>
<reference evidence="6" key="1">
    <citation type="submission" date="2016-10" db="EMBL/GenBank/DDBJ databases">
        <authorList>
            <person name="Varghese N."/>
            <person name="Submissions S."/>
        </authorList>
    </citation>
    <scope>NUCLEOTIDE SEQUENCE [LARGE SCALE GENOMIC DNA]</scope>
    <source>
        <strain evidence="6">IBRC-M 10043</strain>
    </source>
</reference>
<evidence type="ECO:0000256" key="2">
    <source>
        <dbReference type="ARBA" id="ARBA00022857"/>
    </source>
</evidence>
<evidence type="ECO:0000313" key="6">
    <source>
        <dbReference type="Proteomes" id="UP000198775"/>
    </source>
</evidence>
<comment type="similarity">
    <text evidence="1">Belongs to the aldehyde dehydrogenase family.</text>
</comment>
<evidence type="ECO:0000256" key="3">
    <source>
        <dbReference type="ARBA" id="ARBA00023002"/>
    </source>
</evidence>
<protein>
    <submittedName>
        <fullName evidence="5">Succinate-semialdehyde dehydrogenase / glutarate-semialdehyde dehydrogenase</fullName>
    </submittedName>
</protein>
<dbReference type="RefSeq" id="WP_092661013.1">
    <property type="nucleotide sequence ID" value="NZ_FOCX01000012.1"/>
</dbReference>
<dbReference type="FunFam" id="3.40.605.10:FF:000012">
    <property type="entry name" value="NAD-dependent succinate-semialdehyde dehydrogenase"/>
    <property type="match status" value="1"/>
</dbReference>
<dbReference type="InterPro" id="IPR015590">
    <property type="entry name" value="Aldehyde_DH_dom"/>
</dbReference>
<evidence type="ECO:0000256" key="1">
    <source>
        <dbReference type="ARBA" id="ARBA00009986"/>
    </source>
</evidence>
<dbReference type="CDD" id="cd07100">
    <property type="entry name" value="ALDH_SSADH1_GabD1"/>
    <property type="match status" value="1"/>
</dbReference>
<keyword evidence="6" id="KW-1185">Reference proteome</keyword>
<sequence length="455" mass="49232">MQSVDPATETRIDSFDRHDAAAVEKRLDRAQRGFETWRERSITDRQALLAGVSDVLEANESEYARTMTAEMGKPIEQARAEVQKCARVCEYYAEQAGTFLQDDRVAVEPGAKTFVAYEPLGPVLAVMPWNYPFWQVFRFAAPALAAGNVCLLKHAPNVQGCAEAIADVFEAAGFPEYALQTLRVADETVADVIADDRVRAVTLTGSVAAGRAVASEAGAQLKKTVLELGGSDPFVVLDDADLERAATVGCQSRTYNTGQSCIAAKRFVVHTDVYDEFVDRLRTEMAALTVGDPTDEETDVGPMARADLRDDLHDQVERSVAAGATVELGGEPLDRDGYFYQPTILTDVPTDAPAATEELFGPVAAVFEVESEAAAVALANDTEYGLGATVWTNDRGRGEAVAREIEAGCVFVNEFVTSHLELPFGGIKNSGYGRELAGEGIREFVNRKSVWVSDP</sequence>
<dbReference type="InterPro" id="IPR044148">
    <property type="entry name" value="ALDH_GabD1-like"/>
</dbReference>
<dbReference type="InterPro" id="IPR047110">
    <property type="entry name" value="GABD/Sad-like"/>
</dbReference>
<accession>A0A1H8PK30</accession>
<dbReference type="EMBL" id="FOCX01000012">
    <property type="protein sequence ID" value="SEO42141.1"/>
    <property type="molecule type" value="Genomic_DNA"/>
</dbReference>
<dbReference type="FunFam" id="3.40.309.10:FF:000010">
    <property type="entry name" value="Gamma-aminobutyraldehyde dehydrogenase"/>
    <property type="match status" value="1"/>
</dbReference>
<dbReference type="PANTHER" id="PTHR43217">
    <property type="entry name" value="SUCCINATE SEMIALDEHYDE DEHYDROGENASE [NAD(P)+] SAD"/>
    <property type="match status" value="1"/>
</dbReference>
<evidence type="ECO:0000313" key="5">
    <source>
        <dbReference type="EMBL" id="SEO42141.1"/>
    </source>
</evidence>
<dbReference type="Gene3D" id="3.40.309.10">
    <property type="entry name" value="Aldehyde Dehydrogenase, Chain A, domain 2"/>
    <property type="match status" value="1"/>
</dbReference>